<dbReference type="GO" id="GO:0005737">
    <property type="term" value="C:cytoplasm"/>
    <property type="evidence" value="ECO:0007669"/>
    <property type="project" value="TreeGrafter"/>
</dbReference>
<dbReference type="NCBIfam" id="TIGR00668">
    <property type="entry name" value="apaH"/>
    <property type="match status" value="1"/>
</dbReference>
<dbReference type="NCBIfam" id="NF001204">
    <property type="entry name" value="PRK00166.1"/>
    <property type="match status" value="1"/>
</dbReference>
<accession>A0A4D6Y2Q2</accession>
<protein>
    <recommendedName>
        <fullName evidence="3">bis(5'-nucleosyl)-tetraphosphatase (symmetrical)</fullName>
        <ecNumber evidence="3">3.6.1.41</ecNumber>
    </recommendedName>
    <alternativeName>
        <fullName evidence="6">Ap4A hydrolase</fullName>
    </alternativeName>
    <alternativeName>
        <fullName evidence="5">Diadenosine 5',5'''-P1,P4-tetraphosphate pyrophosphohydrolase</fullName>
    </alternativeName>
    <alternativeName>
        <fullName evidence="7">Diadenosine tetraphosphatase</fullName>
    </alternativeName>
</protein>
<comment type="similarity">
    <text evidence="2">Belongs to the Ap4A hydrolase family.</text>
</comment>
<dbReference type="SUPFAM" id="SSF56300">
    <property type="entry name" value="Metallo-dependent phosphatases"/>
    <property type="match status" value="1"/>
</dbReference>
<dbReference type="RefSeq" id="WP_158336366.1">
    <property type="nucleotide sequence ID" value="NZ_CP033004.1"/>
</dbReference>
<dbReference type="AlphaFoldDB" id="A0A4D6Y2Q2"/>
<dbReference type="GO" id="GO:0110154">
    <property type="term" value="P:RNA decapping"/>
    <property type="evidence" value="ECO:0007669"/>
    <property type="project" value="TreeGrafter"/>
</dbReference>
<evidence type="ECO:0000313" key="11">
    <source>
        <dbReference type="Proteomes" id="UP000298566"/>
    </source>
</evidence>
<evidence type="ECO:0000256" key="4">
    <source>
        <dbReference type="ARBA" id="ARBA00022801"/>
    </source>
</evidence>
<dbReference type="GO" id="GO:0008803">
    <property type="term" value="F:bis(5'-nucleosyl)-tetraphosphatase (symmetrical) activity"/>
    <property type="evidence" value="ECO:0007669"/>
    <property type="project" value="UniProtKB-EC"/>
</dbReference>
<evidence type="ECO:0000256" key="3">
    <source>
        <dbReference type="ARBA" id="ARBA00012506"/>
    </source>
</evidence>
<comment type="catalytic activity">
    <reaction evidence="8">
        <text>P(1),P(4)-bis(5'-adenosyl) tetraphosphate + H2O = 2 ADP + 2 H(+)</text>
        <dbReference type="Rhea" id="RHEA:24252"/>
        <dbReference type="ChEBI" id="CHEBI:15377"/>
        <dbReference type="ChEBI" id="CHEBI:15378"/>
        <dbReference type="ChEBI" id="CHEBI:58141"/>
        <dbReference type="ChEBI" id="CHEBI:456216"/>
        <dbReference type="EC" id="3.6.1.41"/>
    </reaction>
</comment>
<dbReference type="PIRSF" id="PIRSF000903">
    <property type="entry name" value="B5n-ttraPtase_sm"/>
    <property type="match status" value="1"/>
</dbReference>
<keyword evidence="4 10" id="KW-0378">Hydrolase</keyword>
<reference evidence="10 11" key="1">
    <citation type="submission" date="2018-10" db="EMBL/GenBank/DDBJ databases">
        <title>Comparative functional genomics of the obligate endosymbiont Buchnera aphidicola.</title>
        <authorList>
            <person name="Chong R.A."/>
        </authorList>
    </citation>
    <scope>NUCLEOTIDE SEQUENCE [LARGE SCALE GENOMIC DNA]</scope>
    <source>
        <strain evidence="10 11">Mrh</strain>
    </source>
</reference>
<dbReference type="Pfam" id="PF00149">
    <property type="entry name" value="Metallophos"/>
    <property type="match status" value="1"/>
</dbReference>
<dbReference type="InterPro" id="IPR050126">
    <property type="entry name" value="Ap4A_hydrolase"/>
</dbReference>
<evidence type="ECO:0000256" key="8">
    <source>
        <dbReference type="ARBA" id="ARBA00049417"/>
    </source>
</evidence>
<dbReference type="GO" id="GO:0016791">
    <property type="term" value="F:phosphatase activity"/>
    <property type="evidence" value="ECO:0007669"/>
    <property type="project" value="TreeGrafter"/>
</dbReference>
<evidence type="ECO:0000256" key="5">
    <source>
        <dbReference type="ARBA" id="ARBA00031248"/>
    </source>
</evidence>
<dbReference type="Gene3D" id="3.60.21.10">
    <property type="match status" value="1"/>
</dbReference>
<evidence type="ECO:0000256" key="1">
    <source>
        <dbReference type="ARBA" id="ARBA00003413"/>
    </source>
</evidence>
<feature type="domain" description="Calcineurin-like phosphoesterase" evidence="9">
    <location>
        <begin position="1"/>
        <end position="131"/>
    </location>
</feature>
<dbReference type="PANTHER" id="PTHR42850:SF11">
    <property type="entry name" value="BIS(5'-NUCLEOSYL)-TETRAPHOSPHATASE [SYMMETRICAL]"/>
    <property type="match status" value="1"/>
</dbReference>
<dbReference type="EMBL" id="CP033004">
    <property type="protein sequence ID" value="QCI23169.1"/>
    <property type="molecule type" value="Genomic_DNA"/>
</dbReference>
<proteinExistence type="inferred from homology"/>
<dbReference type="Proteomes" id="UP000298566">
    <property type="component" value="Chromosome"/>
</dbReference>
<gene>
    <name evidence="10" type="ORF">D9V73_00670</name>
</gene>
<evidence type="ECO:0000313" key="10">
    <source>
        <dbReference type="EMBL" id="QCI23169.1"/>
    </source>
</evidence>
<dbReference type="InterPro" id="IPR004843">
    <property type="entry name" value="Calcineurin-like_PHP"/>
</dbReference>
<organism evidence="10 11">
    <name type="scientific">Buchnera aphidicola subsp. Melaphis rhois</name>
    <dbReference type="NCBI Taxonomy" id="118103"/>
    <lineage>
        <taxon>Bacteria</taxon>
        <taxon>Pseudomonadati</taxon>
        <taxon>Pseudomonadota</taxon>
        <taxon>Gammaproteobacteria</taxon>
        <taxon>Enterobacterales</taxon>
        <taxon>Erwiniaceae</taxon>
        <taxon>Buchnera</taxon>
    </lineage>
</organism>
<evidence type="ECO:0000256" key="6">
    <source>
        <dbReference type="ARBA" id="ARBA00032248"/>
    </source>
</evidence>
<evidence type="ECO:0000256" key="2">
    <source>
        <dbReference type="ARBA" id="ARBA00005419"/>
    </source>
</evidence>
<evidence type="ECO:0000259" key="9">
    <source>
        <dbReference type="Pfam" id="PF00149"/>
    </source>
</evidence>
<sequence length="274" mass="32049">MSTYFVGDIHGCYDELMKLLEQVSFDKKLDHLWLTGDLVNRGLKSIEVMRFVSSLGSNAHVVLGNHDLNLIFIYASIKRKKCESDVILNILKSKYIDYLIDWLRQQPLLQIDENKKVIMVHAGIHPFWSIKTAKMYANKLESILCNRNYDIFFKTIFNSSITKYVDDSSRNLDSLSFSLNVFTKMRYCYCNGTLDMKHKNTPSIDTFPMLPWFSMKNSSLQDYFIFFGHWASLKRNITPLKIISLDTGCCWGGMLSMFRFEDKKWFHQKSENVC</sequence>
<dbReference type="InterPro" id="IPR029052">
    <property type="entry name" value="Metallo-depent_PP-like"/>
</dbReference>
<evidence type="ECO:0000256" key="7">
    <source>
        <dbReference type="ARBA" id="ARBA00033210"/>
    </source>
</evidence>
<dbReference type="PANTHER" id="PTHR42850">
    <property type="entry name" value="METALLOPHOSPHOESTERASE"/>
    <property type="match status" value="1"/>
</dbReference>
<dbReference type="EC" id="3.6.1.41" evidence="3"/>
<dbReference type="InterPro" id="IPR004617">
    <property type="entry name" value="ApaH"/>
</dbReference>
<name>A0A4D6Y2Q2_BUCMH</name>
<comment type="function">
    <text evidence="1">Hydrolyzes diadenosine 5',5'''-P1,P4-tetraphosphate to yield ADP.</text>
</comment>
<dbReference type="OrthoDB" id="9807890at2"/>